<evidence type="ECO:0000313" key="1">
    <source>
        <dbReference type="EMBL" id="PON77228.1"/>
    </source>
</evidence>
<organism evidence="1 2">
    <name type="scientific">Parasponia andersonii</name>
    <name type="common">Sponia andersonii</name>
    <dbReference type="NCBI Taxonomy" id="3476"/>
    <lineage>
        <taxon>Eukaryota</taxon>
        <taxon>Viridiplantae</taxon>
        <taxon>Streptophyta</taxon>
        <taxon>Embryophyta</taxon>
        <taxon>Tracheophyta</taxon>
        <taxon>Spermatophyta</taxon>
        <taxon>Magnoliopsida</taxon>
        <taxon>eudicotyledons</taxon>
        <taxon>Gunneridae</taxon>
        <taxon>Pentapetalae</taxon>
        <taxon>rosids</taxon>
        <taxon>fabids</taxon>
        <taxon>Rosales</taxon>
        <taxon>Cannabaceae</taxon>
        <taxon>Parasponia</taxon>
    </lineage>
</organism>
<protein>
    <submittedName>
        <fullName evidence="1">Uncharacterized protein</fullName>
    </submittedName>
</protein>
<dbReference type="Proteomes" id="UP000237105">
    <property type="component" value="Unassembled WGS sequence"/>
</dbReference>
<dbReference type="EMBL" id="JXTB01000014">
    <property type="protein sequence ID" value="PON77228.1"/>
    <property type="molecule type" value="Genomic_DNA"/>
</dbReference>
<proteinExistence type="predicted"/>
<sequence length="125" mass="14033">MRGRVALSGLEPNPDLMSLILRLFPCKIEESEGLERNRRRELFSCSVTTLLLDAIDVPTRGLLHSMMKLRCLVPSCFAASSPRSEATKIPATVDIFSCSFSIRFSFATPPVPLDSSRRRRYFSHG</sequence>
<dbReference type="OrthoDB" id="10430792at2759"/>
<evidence type="ECO:0000313" key="2">
    <source>
        <dbReference type="Proteomes" id="UP000237105"/>
    </source>
</evidence>
<dbReference type="AlphaFoldDB" id="A0A2P5DVB8"/>
<comment type="caution">
    <text evidence="1">The sequence shown here is derived from an EMBL/GenBank/DDBJ whole genome shotgun (WGS) entry which is preliminary data.</text>
</comment>
<name>A0A2P5DVB8_PARAD</name>
<reference evidence="2" key="1">
    <citation type="submission" date="2016-06" db="EMBL/GenBank/DDBJ databases">
        <title>Parallel loss of symbiosis genes in relatives of nitrogen-fixing non-legume Parasponia.</title>
        <authorList>
            <person name="Van Velzen R."/>
            <person name="Holmer R."/>
            <person name="Bu F."/>
            <person name="Rutten L."/>
            <person name="Van Zeijl A."/>
            <person name="Liu W."/>
            <person name="Santuari L."/>
            <person name="Cao Q."/>
            <person name="Sharma T."/>
            <person name="Shen D."/>
            <person name="Roswanjaya Y."/>
            <person name="Wardhani T."/>
            <person name="Kalhor M.S."/>
            <person name="Jansen J."/>
            <person name="Van den Hoogen J."/>
            <person name="Gungor B."/>
            <person name="Hartog M."/>
            <person name="Hontelez J."/>
            <person name="Verver J."/>
            <person name="Yang W.-C."/>
            <person name="Schijlen E."/>
            <person name="Repin R."/>
            <person name="Schilthuizen M."/>
            <person name="Schranz E."/>
            <person name="Heidstra R."/>
            <person name="Miyata K."/>
            <person name="Fedorova E."/>
            <person name="Kohlen W."/>
            <person name="Bisseling T."/>
            <person name="Smit S."/>
            <person name="Geurts R."/>
        </authorList>
    </citation>
    <scope>NUCLEOTIDE SEQUENCE [LARGE SCALE GENOMIC DNA]</scope>
    <source>
        <strain evidence="2">cv. WU1-14</strain>
    </source>
</reference>
<gene>
    <name evidence="1" type="ORF">PanWU01x14_028470</name>
</gene>
<keyword evidence="2" id="KW-1185">Reference proteome</keyword>
<accession>A0A2P5DVB8</accession>